<evidence type="ECO:0000313" key="4">
    <source>
        <dbReference type="Proteomes" id="UP000326287"/>
    </source>
</evidence>
<gene>
    <name evidence="3" type="ORF">EY643_06280</name>
</gene>
<dbReference type="Proteomes" id="UP000326287">
    <property type="component" value="Chromosome"/>
</dbReference>
<dbReference type="EMBL" id="CP036422">
    <property type="protein sequence ID" value="QFU75289.1"/>
    <property type="molecule type" value="Genomic_DNA"/>
</dbReference>
<keyword evidence="2" id="KW-0732">Signal</keyword>
<evidence type="ECO:0000256" key="2">
    <source>
        <dbReference type="SAM" id="SignalP"/>
    </source>
</evidence>
<reference evidence="3 4" key="1">
    <citation type="submission" date="2019-02" db="EMBL/GenBank/DDBJ databases">
        <authorList>
            <person name="Li S.-H."/>
        </authorList>
    </citation>
    <scope>NUCLEOTIDE SEQUENCE [LARGE SCALE GENOMIC DNA]</scope>
    <source>
        <strain evidence="3 4">IMCC14385</strain>
    </source>
</reference>
<dbReference type="OrthoDB" id="543560at2"/>
<dbReference type="Pfam" id="PF12228">
    <property type="entry name" value="DUF3604"/>
    <property type="match status" value="1"/>
</dbReference>
<dbReference type="InterPro" id="IPR022028">
    <property type="entry name" value="DUF3604"/>
</dbReference>
<dbReference type="RefSeq" id="WP_152661395.1">
    <property type="nucleotide sequence ID" value="NZ_CP036422.1"/>
</dbReference>
<name>A0A5P9NIB8_9GAMM</name>
<feature type="signal peptide" evidence="2">
    <location>
        <begin position="1"/>
        <end position="18"/>
    </location>
</feature>
<organism evidence="3 4">
    <name type="scientific">Halioglobus maricola</name>
    <dbReference type="NCBI Taxonomy" id="2601894"/>
    <lineage>
        <taxon>Bacteria</taxon>
        <taxon>Pseudomonadati</taxon>
        <taxon>Pseudomonadota</taxon>
        <taxon>Gammaproteobacteria</taxon>
        <taxon>Cellvibrionales</taxon>
        <taxon>Halieaceae</taxon>
        <taxon>Halioglobus</taxon>
    </lineage>
</organism>
<sequence>MRQLLPAVALIAATSVSASDKQLLWGDTHLHTHNSFDAITIGNRTIGPAEAYRYAKGEPVVHPYHRARVQIGEPLDFLVVSDHAEYLGTIRYVYENGVPTDDLGIVDTLYAWLSSAVVNFGISTKYGPLVFGSRLPKSEDPKIAGERVIEEGMPMGGLPPMPDVERSVWKEITDAADEANAPGDFTALIGWEWSSNAGGVNMHRIVITDSGAPEAQQYQPFSFLNSPFPEDLWAWLNDTSASTGADFIAIPHNSNISKGYMFDKKTLRGEDFTPEYIALRAKWETVTETTQIKGDSETHPELSPDDEFADFETFDFYIQQDESPYVVSPGDYVRSALRAGLELQQEFGSNPFQFGMIGSSDAHSGLAGAEEDNFHGKFAADSTPESKQGLVDAGERRTPTGWDMSASGLAAVWAEDNTRESIMRALKRREVYATSGPRIAVRFFAGYDYAEDIFESAEFYSTAAASGVPMGSELASQAETSPEFLLVAEKEADGANLDRMQIVKGWVDSDGRSHEQVYNVAWSGERTLEENGQLAPVGDTVNLSNATYSNTIGTERLQVRWQDPDFEAGQEAFYYARVLQIPTPRHALFDAVAMGKPLPEGTEATLQDRAYTSPIWYRPE</sequence>
<protein>
    <submittedName>
        <fullName evidence="3">DUF3604 domain-containing protein</fullName>
    </submittedName>
</protein>
<proteinExistence type="predicted"/>
<feature type="region of interest" description="Disordered" evidence="1">
    <location>
        <begin position="379"/>
        <end position="398"/>
    </location>
</feature>
<feature type="chain" id="PRO_5024903044" evidence="2">
    <location>
        <begin position="19"/>
        <end position="620"/>
    </location>
</feature>
<dbReference type="KEGG" id="halc:EY643_06280"/>
<evidence type="ECO:0000313" key="3">
    <source>
        <dbReference type="EMBL" id="QFU75289.1"/>
    </source>
</evidence>
<dbReference type="Gene3D" id="3.20.20.140">
    <property type="entry name" value="Metal-dependent hydrolases"/>
    <property type="match status" value="1"/>
</dbReference>
<keyword evidence="4" id="KW-1185">Reference proteome</keyword>
<evidence type="ECO:0000256" key="1">
    <source>
        <dbReference type="SAM" id="MobiDB-lite"/>
    </source>
</evidence>
<dbReference type="AlphaFoldDB" id="A0A5P9NIB8"/>
<accession>A0A5P9NIB8</accession>